<sequence length="228" mass="25391">MYINLNDTVSNPHHVSNSLYGDINYVDKEASSTSECIFDIFKALGIKLNGEICECIATGIITDTGRFSFKNTSEKTFRVCAELSCCGVDFSSLSNYIYNKRSIESIRLLSFVLSTIKVIEGIAFVQLTQRMIKESGAGEEESEGFVNYVLAIGDIKSAVFFREKSNGEIRVSLRSKDETINVNRIASIFNGGGHSQAAGFRSFKSMKELELEILIAFQNIETKRDCSY</sequence>
<gene>
    <name evidence="2" type="ORF">S01H4_31484</name>
</gene>
<dbReference type="Pfam" id="PF02272">
    <property type="entry name" value="DHHA1"/>
    <property type="match status" value="1"/>
</dbReference>
<dbReference type="Gene3D" id="3.90.1640.10">
    <property type="entry name" value="inorganic pyrophosphatase (n-terminal core)"/>
    <property type="match status" value="1"/>
</dbReference>
<organism evidence="2">
    <name type="scientific">marine sediment metagenome</name>
    <dbReference type="NCBI Taxonomy" id="412755"/>
    <lineage>
        <taxon>unclassified sequences</taxon>
        <taxon>metagenomes</taxon>
        <taxon>ecological metagenomes</taxon>
    </lineage>
</organism>
<reference evidence="2" key="1">
    <citation type="journal article" date="2014" name="Front. Microbiol.">
        <title>High frequency of phylogenetically diverse reductive dehalogenase-homologous genes in deep subseafloor sedimentary metagenomes.</title>
        <authorList>
            <person name="Kawai M."/>
            <person name="Futagami T."/>
            <person name="Toyoda A."/>
            <person name="Takaki Y."/>
            <person name="Nishi S."/>
            <person name="Hori S."/>
            <person name="Arai W."/>
            <person name="Tsubouchi T."/>
            <person name="Morono Y."/>
            <person name="Uchiyama I."/>
            <person name="Ito T."/>
            <person name="Fujiyama A."/>
            <person name="Inagaki F."/>
            <person name="Takami H."/>
        </authorList>
    </citation>
    <scope>NUCLEOTIDE SEQUENCE</scope>
    <source>
        <strain evidence="2">Expedition CK06-06</strain>
    </source>
</reference>
<dbReference type="GO" id="GO:0003676">
    <property type="term" value="F:nucleic acid binding"/>
    <property type="evidence" value="ECO:0007669"/>
    <property type="project" value="InterPro"/>
</dbReference>
<dbReference type="AlphaFoldDB" id="X1B960"/>
<evidence type="ECO:0000259" key="1">
    <source>
        <dbReference type="Pfam" id="PF02272"/>
    </source>
</evidence>
<proteinExistence type="predicted"/>
<dbReference type="PANTHER" id="PTHR47618:SF1">
    <property type="entry name" value="BIFUNCTIONAL OLIGORIBONUCLEASE AND PAP PHOSPHATASE NRNA"/>
    <property type="match status" value="1"/>
</dbReference>
<feature type="domain" description="DHHA1" evidence="1">
    <location>
        <begin position="134"/>
        <end position="201"/>
    </location>
</feature>
<evidence type="ECO:0000313" key="2">
    <source>
        <dbReference type="EMBL" id="GAG80683.1"/>
    </source>
</evidence>
<dbReference type="Gene3D" id="3.10.310.30">
    <property type="match status" value="1"/>
</dbReference>
<dbReference type="InterPro" id="IPR038763">
    <property type="entry name" value="DHH_sf"/>
</dbReference>
<protein>
    <recommendedName>
        <fullName evidence="1">DHHA1 domain-containing protein</fullName>
    </recommendedName>
</protein>
<dbReference type="InterPro" id="IPR051319">
    <property type="entry name" value="Oligoribo/pAp-PDE_c-di-AMP_PDE"/>
</dbReference>
<name>X1B960_9ZZZZ</name>
<comment type="caution">
    <text evidence="2">The sequence shown here is derived from an EMBL/GenBank/DDBJ whole genome shotgun (WGS) entry which is preliminary data.</text>
</comment>
<dbReference type="EMBL" id="BART01016359">
    <property type="protein sequence ID" value="GAG80683.1"/>
    <property type="molecule type" value="Genomic_DNA"/>
</dbReference>
<accession>X1B960</accession>
<dbReference type="SUPFAM" id="SSF64182">
    <property type="entry name" value="DHH phosphoesterases"/>
    <property type="match status" value="1"/>
</dbReference>
<dbReference type="InterPro" id="IPR003156">
    <property type="entry name" value="DHHA1_dom"/>
</dbReference>
<dbReference type="PANTHER" id="PTHR47618">
    <property type="entry name" value="BIFUNCTIONAL OLIGORIBONUCLEASE AND PAP PHOSPHATASE NRNA"/>
    <property type="match status" value="1"/>
</dbReference>